<protein>
    <submittedName>
        <fullName evidence="1">Uncharacterized protein</fullName>
    </submittedName>
</protein>
<gene>
    <name evidence="1" type="ORF">IAD01_02500</name>
</gene>
<dbReference type="Proteomes" id="UP000823982">
    <property type="component" value="Unassembled WGS sequence"/>
</dbReference>
<evidence type="ECO:0000313" key="1">
    <source>
        <dbReference type="EMBL" id="HIS24256.1"/>
    </source>
</evidence>
<name>A0A9D1JHF1_9FIRM</name>
<dbReference type="EMBL" id="DVIR01000026">
    <property type="protein sequence ID" value="HIS24256.1"/>
    <property type="molecule type" value="Genomic_DNA"/>
</dbReference>
<organism evidence="1 2">
    <name type="scientific">Candidatus Faeciplasma gallinarum</name>
    <dbReference type="NCBI Taxonomy" id="2840799"/>
    <lineage>
        <taxon>Bacteria</taxon>
        <taxon>Bacillati</taxon>
        <taxon>Bacillota</taxon>
        <taxon>Clostridia</taxon>
        <taxon>Eubacteriales</taxon>
        <taxon>Oscillospiraceae</taxon>
        <taxon>Oscillospiraceae incertae sedis</taxon>
        <taxon>Candidatus Faeciplasma</taxon>
    </lineage>
</organism>
<dbReference type="AlphaFoldDB" id="A0A9D1JHF1"/>
<proteinExistence type="predicted"/>
<reference evidence="1" key="1">
    <citation type="submission" date="2020-10" db="EMBL/GenBank/DDBJ databases">
        <authorList>
            <person name="Gilroy R."/>
        </authorList>
    </citation>
    <scope>NUCLEOTIDE SEQUENCE</scope>
    <source>
        <strain evidence="1">CHK157-1446</strain>
    </source>
</reference>
<sequence>MAEDGQPENINRGKPPRKRYWLSLLFSPKSAVEELEIKEEDIRYLYDYLDFFERL</sequence>
<evidence type="ECO:0000313" key="2">
    <source>
        <dbReference type="Proteomes" id="UP000823982"/>
    </source>
</evidence>
<comment type="caution">
    <text evidence="1">The sequence shown here is derived from an EMBL/GenBank/DDBJ whole genome shotgun (WGS) entry which is preliminary data.</text>
</comment>
<accession>A0A9D1JHF1</accession>
<reference evidence="1" key="2">
    <citation type="journal article" date="2021" name="PeerJ">
        <title>Extensive microbial diversity within the chicken gut microbiome revealed by metagenomics and culture.</title>
        <authorList>
            <person name="Gilroy R."/>
            <person name="Ravi A."/>
            <person name="Getino M."/>
            <person name="Pursley I."/>
            <person name="Horton D.L."/>
            <person name="Alikhan N.F."/>
            <person name="Baker D."/>
            <person name="Gharbi K."/>
            <person name="Hall N."/>
            <person name="Watson M."/>
            <person name="Adriaenssens E.M."/>
            <person name="Foster-Nyarko E."/>
            <person name="Jarju S."/>
            <person name="Secka A."/>
            <person name="Antonio M."/>
            <person name="Oren A."/>
            <person name="Chaudhuri R.R."/>
            <person name="La Ragione R."/>
            <person name="Hildebrand F."/>
            <person name="Pallen M.J."/>
        </authorList>
    </citation>
    <scope>NUCLEOTIDE SEQUENCE</scope>
    <source>
        <strain evidence="1">CHK157-1446</strain>
    </source>
</reference>